<dbReference type="PRINTS" id="PR00153">
    <property type="entry name" value="CSAPPISMRASE"/>
</dbReference>
<gene>
    <name evidence="10" type="ORF">BJ684DRAFT_4819</name>
</gene>
<feature type="domain" description="PPIase cyclophilin-type" evidence="9">
    <location>
        <begin position="12"/>
        <end position="156"/>
    </location>
</feature>
<dbReference type="PROSITE" id="PS00170">
    <property type="entry name" value="CSA_PPIASE_1"/>
    <property type="match status" value="1"/>
</dbReference>
<dbReference type="GO" id="GO:0003755">
    <property type="term" value="F:peptidyl-prolyl cis-trans isomerase activity"/>
    <property type="evidence" value="ECO:0007669"/>
    <property type="project" value="UniProtKB-UniRule"/>
</dbReference>
<dbReference type="InterPro" id="IPR044666">
    <property type="entry name" value="Cyclophilin_A-like"/>
</dbReference>
<comment type="function">
    <text evidence="7">PPIases accelerate the folding of proteins. It catalyzes the cis-trans isomerization of proline imidic peptide bonds in oligopeptides. Involved in pre-mRNA splicing.</text>
</comment>
<dbReference type="FunFam" id="2.40.100.10:FF:000007">
    <property type="entry name" value="Peptidyl-prolyl cis-trans isomerase CWC27 homolog"/>
    <property type="match status" value="1"/>
</dbReference>
<dbReference type="CDD" id="cd01925">
    <property type="entry name" value="cyclophilin_CeCYP16-like"/>
    <property type="match status" value="1"/>
</dbReference>
<comment type="catalytic activity">
    <reaction evidence="1 8">
        <text>[protein]-peptidylproline (omega=180) = [protein]-peptidylproline (omega=0)</text>
        <dbReference type="Rhea" id="RHEA:16237"/>
        <dbReference type="Rhea" id="RHEA-COMP:10747"/>
        <dbReference type="Rhea" id="RHEA-COMP:10748"/>
        <dbReference type="ChEBI" id="CHEBI:83833"/>
        <dbReference type="ChEBI" id="CHEBI:83834"/>
        <dbReference type="EC" id="5.2.1.8"/>
    </reaction>
</comment>
<reference evidence="11" key="1">
    <citation type="journal article" date="2018" name="Nat. Microbiol.">
        <title>Leveraging single-cell genomics to expand the fungal tree of life.</title>
        <authorList>
            <person name="Ahrendt S.R."/>
            <person name="Quandt C.A."/>
            <person name="Ciobanu D."/>
            <person name="Clum A."/>
            <person name="Salamov A."/>
            <person name="Andreopoulos B."/>
            <person name="Cheng J.F."/>
            <person name="Woyke T."/>
            <person name="Pelin A."/>
            <person name="Henrissat B."/>
            <person name="Reynolds N.K."/>
            <person name="Benny G.L."/>
            <person name="Smith M.E."/>
            <person name="James T.Y."/>
            <person name="Grigoriev I.V."/>
        </authorList>
    </citation>
    <scope>NUCLEOTIDE SEQUENCE [LARGE SCALE GENOMIC DNA]</scope>
</reference>
<evidence type="ECO:0000256" key="1">
    <source>
        <dbReference type="ARBA" id="ARBA00000971"/>
    </source>
</evidence>
<evidence type="ECO:0000313" key="10">
    <source>
        <dbReference type="EMBL" id="RKP13654.1"/>
    </source>
</evidence>
<dbReference type="PROSITE" id="PS50072">
    <property type="entry name" value="CSA_PPIASE_2"/>
    <property type="match status" value="1"/>
</dbReference>
<evidence type="ECO:0000256" key="4">
    <source>
        <dbReference type="ARBA" id="ARBA00023235"/>
    </source>
</evidence>
<dbReference type="EMBL" id="KZ987971">
    <property type="protein sequence ID" value="RKP13654.1"/>
    <property type="molecule type" value="Genomic_DNA"/>
</dbReference>
<dbReference type="PIRSF" id="PIRSF001467">
    <property type="entry name" value="Peptidylpro_ismrse"/>
    <property type="match status" value="1"/>
</dbReference>
<dbReference type="AlphaFoldDB" id="A0A4P9Y4G9"/>
<comment type="similarity">
    <text evidence="6">Belongs to the cyclophilin-type PPIase family. CWC27 subfamily.</text>
</comment>
<dbReference type="GO" id="GO:0071013">
    <property type="term" value="C:catalytic step 2 spliceosome"/>
    <property type="evidence" value="ECO:0007669"/>
    <property type="project" value="TreeGrafter"/>
</dbReference>
<evidence type="ECO:0000256" key="5">
    <source>
        <dbReference type="ARBA" id="ARBA00023242"/>
    </source>
</evidence>
<evidence type="ECO:0000256" key="2">
    <source>
        <dbReference type="ARBA" id="ARBA00004123"/>
    </source>
</evidence>
<sequence>TSGKVILHSTCGDIEVELWAKQCPKACRNFIQLCLEGYYDGVIFHRIVSNFIAQTGDPTASGAGGESVYGEPFPDEFHSRLRFNRRGLLGMASAGRNENGSQFFLTLAATEELQGKHTLFGRVVGDSIYNVVQIGEAECDGNDRPILPPRIKGTKVVENPFTDIVPR</sequence>
<dbReference type="InterPro" id="IPR002130">
    <property type="entry name" value="Cyclophilin-type_PPIase_dom"/>
</dbReference>
<dbReference type="Proteomes" id="UP000267251">
    <property type="component" value="Unassembled WGS sequence"/>
</dbReference>
<evidence type="ECO:0000256" key="8">
    <source>
        <dbReference type="RuleBase" id="RU363019"/>
    </source>
</evidence>
<feature type="non-terminal residue" evidence="10">
    <location>
        <position position="1"/>
    </location>
</feature>
<evidence type="ECO:0000256" key="7">
    <source>
        <dbReference type="ARBA" id="ARBA00055615"/>
    </source>
</evidence>
<dbReference type="InterPro" id="IPR020892">
    <property type="entry name" value="Cyclophilin-type_PPIase_CS"/>
</dbReference>
<evidence type="ECO:0000259" key="9">
    <source>
        <dbReference type="PROSITE" id="PS50072"/>
    </source>
</evidence>
<dbReference type="Gene3D" id="2.40.100.10">
    <property type="entry name" value="Cyclophilin-like"/>
    <property type="match status" value="1"/>
</dbReference>
<accession>A0A4P9Y4G9</accession>
<keyword evidence="11" id="KW-1185">Reference proteome</keyword>
<comment type="subcellular location">
    <subcellularLocation>
        <location evidence="2">Nucleus</location>
    </subcellularLocation>
</comment>
<dbReference type="SUPFAM" id="SSF50891">
    <property type="entry name" value="Cyclophilin-like"/>
    <property type="match status" value="1"/>
</dbReference>
<evidence type="ECO:0000256" key="6">
    <source>
        <dbReference type="ARBA" id="ARBA00038509"/>
    </source>
</evidence>
<protein>
    <recommendedName>
        <fullName evidence="8">Peptidyl-prolyl cis-trans isomerase</fullName>
        <shortName evidence="8">PPIase</shortName>
        <ecNumber evidence="8">5.2.1.8</ecNumber>
    </recommendedName>
</protein>
<evidence type="ECO:0000313" key="11">
    <source>
        <dbReference type="Proteomes" id="UP000267251"/>
    </source>
</evidence>
<dbReference type="OrthoDB" id="442970at2759"/>
<organism evidence="10 11">
    <name type="scientific">Piptocephalis cylindrospora</name>
    <dbReference type="NCBI Taxonomy" id="1907219"/>
    <lineage>
        <taxon>Eukaryota</taxon>
        <taxon>Fungi</taxon>
        <taxon>Fungi incertae sedis</taxon>
        <taxon>Zoopagomycota</taxon>
        <taxon>Zoopagomycotina</taxon>
        <taxon>Zoopagomycetes</taxon>
        <taxon>Zoopagales</taxon>
        <taxon>Piptocephalidaceae</taxon>
        <taxon>Piptocephalis</taxon>
    </lineage>
</organism>
<keyword evidence="5" id="KW-0539">Nucleus</keyword>
<dbReference type="InterPro" id="IPR024936">
    <property type="entry name" value="Cyclophilin-type_PPIase"/>
</dbReference>
<dbReference type="Pfam" id="PF00160">
    <property type="entry name" value="Pro_isomerase"/>
    <property type="match status" value="1"/>
</dbReference>
<evidence type="ECO:0000256" key="3">
    <source>
        <dbReference type="ARBA" id="ARBA00023110"/>
    </source>
</evidence>
<dbReference type="PANTHER" id="PTHR45625">
    <property type="entry name" value="PEPTIDYL-PROLYL CIS-TRANS ISOMERASE-RELATED"/>
    <property type="match status" value="1"/>
</dbReference>
<keyword evidence="4 8" id="KW-0413">Isomerase</keyword>
<dbReference type="InterPro" id="IPR029000">
    <property type="entry name" value="Cyclophilin-like_dom_sf"/>
</dbReference>
<dbReference type="EC" id="5.2.1.8" evidence="8"/>
<proteinExistence type="inferred from homology"/>
<dbReference type="PANTHER" id="PTHR45625:SF6">
    <property type="entry name" value="SPLICEOSOME-ASSOCIATED PROTEIN CWC27 HOMOLOG"/>
    <property type="match status" value="1"/>
</dbReference>
<keyword evidence="3 8" id="KW-0697">Rotamase</keyword>
<name>A0A4P9Y4G9_9FUNG</name>
<feature type="non-terminal residue" evidence="10">
    <location>
        <position position="167"/>
    </location>
</feature>
<dbReference type="GO" id="GO:0006457">
    <property type="term" value="P:protein folding"/>
    <property type="evidence" value="ECO:0007669"/>
    <property type="project" value="InterPro"/>
</dbReference>